<sequence>MKQVFSFFFLSLFLLHPIFIQESACGNDAFADDDIVKETCEICAQKSPLLNYDFCVTSLGAVPESKTAAGFYGLGIISLELAQTNATDTILVIKEQLNYKDLDAYAFFGLSDCLDLYADAISTLAKSIEAIQSYNYVNLNIWVSSAMEASTTCEDGFREKGRVSPLKKQNSNFFQLCDIALVITKLASPLLLKTHEPEIAVYDG</sequence>
<keyword evidence="7" id="KW-1185">Reference proteome</keyword>
<reference evidence="6" key="1">
    <citation type="submission" date="2022-04" db="EMBL/GenBank/DDBJ databases">
        <title>A functionally conserved STORR gene fusion in Papaver species that diverged 16.8 million years ago.</title>
        <authorList>
            <person name="Catania T."/>
        </authorList>
    </citation>
    <scope>NUCLEOTIDE SEQUENCE</scope>
    <source>
        <strain evidence="6">S-188037</strain>
    </source>
</reference>
<dbReference type="EMBL" id="JAJJMB010005149">
    <property type="protein sequence ID" value="KAI3940422.1"/>
    <property type="molecule type" value="Genomic_DNA"/>
</dbReference>
<name>A0AAD4T749_9MAGN</name>
<dbReference type="CDD" id="cd15795">
    <property type="entry name" value="PMEI-Pla_a_1_like"/>
    <property type="match status" value="1"/>
</dbReference>
<dbReference type="AlphaFoldDB" id="A0AAD4T749"/>
<dbReference type="InterPro" id="IPR006501">
    <property type="entry name" value="Pectinesterase_inhib_dom"/>
</dbReference>
<dbReference type="NCBIfam" id="TIGR01614">
    <property type="entry name" value="PME_inhib"/>
    <property type="match status" value="1"/>
</dbReference>
<evidence type="ECO:0000256" key="1">
    <source>
        <dbReference type="ARBA" id="ARBA00022729"/>
    </source>
</evidence>
<dbReference type="PANTHER" id="PTHR35357">
    <property type="entry name" value="OS02G0537100 PROTEIN"/>
    <property type="match status" value="1"/>
</dbReference>
<evidence type="ECO:0000256" key="2">
    <source>
        <dbReference type="ARBA" id="ARBA00023157"/>
    </source>
</evidence>
<dbReference type="PANTHER" id="PTHR35357:SF17">
    <property type="entry name" value="PECTINESTERASE INHIBITOR 12"/>
    <property type="match status" value="1"/>
</dbReference>
<evidence type="ECO:0000256" key="4">
    <source>
        <dbReference type="SAM" id="SignalP"/>
    </source>
</evidence>
<gene>
    <name evidence="6" type="ORF">MKW98_024829</name>
</gene>
<keyword evidence="2" id="KW-1015">Disulfide bond</keyword>
<dbReference type="Gene3D" id="1.20.140.40">
    <property type="entry name" value="Invertase/pectin methylesterase inhibitor family protein"/>
    <property type="match status" value="1"/>
</dbReference>
<dbReference type="InterPro" id="IPR035513">
    <property type="entry name" value="Invertase/methylesterase_inhib"/>
</dbReference>
<comment type="caution">
    <text evidence="6">The sequence shown here is derived from an EMBL/GenBank/DDBJ whole genome shotgun (WGS) entry which is preliminary data.</text>
</comment>
<dbReference type="GO" id="GO:0005576">
    <property type="term" value="C:extracellular region"/>
    <property type="evidence" value="ECO:0007669"/>
    <property type="project" value="UniProtKB-ARBA"/>
</dbReference>
<accession>A0AAD4T749</accession>
<protein>
    <recommendedName>
        <fullName evidence="5">Pectinesterase inhibitor domain-containing protein</fullName>
    </recommendedName>
</protein>
<dbReference type="Pfam" id="PF04043">
    <property type="entry name" value="PMEI"/>
    <property type="match status" value="1"/>
</dbReference>
<proteinExistence type="inferred from homology"/>
<evidence type="ECO:0000313" key="7">
    <source>
        <dbReference type="Proteomes" id="UP001202328"/>
    </source>
</evidence>
<dbReference type="InterPro" id="IPR034088">
    <property type="entry name" value="Pla_a_1-like"/>
</dbReference>
<feature type="domain" description="Pectinesterase inhibitor" evidence="5">
    <location>
        <begin position="31"/>
        <end position="183"/>
    </location>
</feature>
<evidence type="ECO:0000313" key="6">
    <source>
        <dbReference type="EMBL" id="KAI3940422.1"/>
    </source>
</evidence>
<feature type="chain" id="PRO_5041919344" description="Pectinesterase inhibitor domain-containing protein" evidence="4">
    <location>
        <begin position="21"/>
        <end position="204"/>
    </location>
</feature>
<organism evidence="6 7">
    <name type="scientific">Papaver atlanticum</name>
    <dbReference type="NCBI Taxonomy" id="357466"/>
    <lineage>
        <taxon>Eukaryota</taxon>
        <taxon>Viridiplantae</taxon>
        <taxon>Streptophyta</taxon>
        <taxon>Embryophyta</taxon>
        <taxon>Tracheophyta</taxon>
        <taxon>Spermatophyta</taxon>
        <taxon>Magnoliopsida</taxon>
        <taxon>Ranunculales</taxon>
        <taxon>Papaveraceae</taxon>
        <taxon>Papaveroideae</taxon>
        <taxon>Papaver</taxon>
    </lineage>
</organism>
<evidence type="ECO:0000256" key="3">
    <source>
        <dbReference type="ARBA" id="ARBA00038471"/>
    </source>
</evidence>
<dbReference type="Proteomes" id="UP001202328">
    <property type="component" value="Unassembled WGS sequence"/>
</dbReference>
<comment type="similarity">
    <text evidence="3">Belongs to the PMEI family.</text>
</comment>
<dbReference type="SUPFAM" id="SSF101148">
    <property type="entry name" value="Plant invertase/pectin methylesterase inhibitor"/>
    <property type="match status" value="1"/>
</dbReference>
<feature type="signal peptide" evidence="4">
    <location>
        <begin position="1"/>
        <end position="20"/>
    </location>
</feature>
<dbReference type="SMART" id="SM00856">
    <property type="entry name" value="PMEI"/>
    <property type="match status" value="1"/>
</dbReference>
<keyword evidence="1 4" id="KW-0732">Signal</keyword>
<dbReference type="FunFam" id="1.20.140.40:FF:000002">
    <property type="entry name" value="Putative invertase inhibitor"/>
    <property type="match status" value="1"/>
</dbReference>
<evidence type="ECO:0000259" key="5">
    <source>
        <dbReference type="SMART" id="SM00856"/>
    </source>
</evidence>
<dbReference type="GO" id="GO:0004857">
    <property type="term" value="F:enzyme inhibitor activity"/>
    <property type="evidence" value="ECO:0007669"/>
    <property type="project" value="InterPro"/>
</dbReference>